<dbReference type="EMBL" id="AP023439">
    <property type="protein sequence ID" value="BCL23461.1"/>
    <property type="molecule type" value="Genomic_DNA"/>
</dbReference>
<reference evidence="2 3" key="1">
    <citation type="journal article" date="2014" name="Int. J. Syst. Evol. Microbiol.">
        <title>Complete genome sequence of Corynebacterium casei LMG S-19264T (=DSM 44701T), isolated from a smear-ripened cheese.</title>
        <authorList>
            <consortium name="US DOE Joint Genome Institute (JGI-PGF)"/>
            <person name="Walter F."/>
            <person name="Albersmeier A."/>
            <person name="Kalinowski J."/>
            <person name="Ruckert C."/>
        </authorList>
    </citation>
    <scope>NUCLEOTIDE SEQUENCE [LARGE SCALE GENOMIC DNA]</scope>
    <source>
        <strain evidence="2 3">JCM 4255</strain>
    </source>
</reference>
<evidence type="ECO:0000313" key="2">
    <source>
        <dbReference type="EMBL" id="BCL23461.1"/>
    </source>
</evidence>
<feature type="compositionally biased region" description="Polar residues" evidence="1">
    <location>
        <begin position="10"/>
        <end position="20"/>
    </location>
</feature>
<dbReference type="Proteomes" id="UP000516373">
    <property type="component" value="Chromosome"/>
</dbReference>
<dbReference type="AlphaFoldDB" id="A0A7G1NLJ4"/>
<accession>A0A7G1NLJ4</accession>
<dbReference type="KEGG" id="stui:GCM10017668_53040"/>
<protein>
    <submittedName>
        <fullName evidence="2">Uncharacterized protein</fullName>
    </submittedName>
</protein>
<feature type="region of interest" description="Disordered" evidence="1">
    <location>
        <begin position="1"/>
        <end position="20"/>
    </location>
</feature>
<organism evidence="2 3">
    <name type="scientific">Streptomyces tuirus</name>
    <dbReference type="NCBI Taxonomy" id="68278"/>
    <lineage>
        <taxon>Bacteria</taxon>
        <taxon>Bacillati</taxon>
        <taxon>Actinomycetota</taxon>
        <taxon>Actinomycetes</taxon>
        <taxon>Kitasatosporales</taxon>
        <taxon>Streptomycetaceae</taxon>
        <taxon>Streptomyces</taxon>
    </lineage>
</organism>
<evidence type="ECO:0000256" key="1">
    <source>
        <dbReference type="SAM" id="MobiDB-lite"/>
    </source>
</evidence>
<gene>
    <name evidence="2" type="ORF">GCM10017668_53040</name>
</gene>
<sequence length="98" mass="11015">MKNYMRPSWNARTTPPGSPFQQPAQIVLMLRCTACKRKVAHVTSDGDLEWWNGDRHEACGVFDFESVRGLVTPPYRKYGKTGEQQPAVKITPLPHGAC</sequence>
<name>A0A7G1NLJ4_9ACTN</name>
<evidence type="ECO:0000313" key="3">
    <source>
        <dbReference type="Proteomes" id="UP000516373"/>
    </source>
</evidence>
<proteinExistence type="predicted"/>